<comment type="caution">
    <text evidence="3">The sequence shown here is derived from an EMBL/GenBank/DDBJ whole genome shotgun (WGS) entry which is preliminary data.</text>
</comment>
<dbReference type="Pfam" id="PF00834">
    <property type="entry name" value="Ribul_P_3_epim"/>
    <property type="match status" value="1"/>
</dbReference>
<proteinExistence type="predicted"/>
<dbReference type="InterPro" id="IPR000056">
    <property type="entry name" value="Ribul_P_3_epim-like"/>
</dbReference>
<dbReference type="PANTHER" id="PTHR11749">
    <property type="entry name" value="RIBULOSE-5-PHOSPHATE-3-EPIMERASE"/>
    <property type="match status" value="1"/>
</dbReference>
<dbReference type="Proteomes" id="UP000581206">
    <property type="component" value="Unassembled WGS sequence"/>
</dbReference>
<dbReference type="GO" id="GO:0016857">
    <property type="term" value="F:racemase and epimerase activity, acting on carbohydrates and derivatives"/>
    <property type="evidence" value="ECO:0007669"/>
    <property type="project" value="InterPro"/>
</dbReference>
<sequence length="202" mass="20855">MTLVAASLWSVPAEQRPATADRLAAAGLRRWHWDVSDGGFAAAGGFDPDEAAELGARTGVPGEAHLMVTDPLDRVDAWAAVCDRVIVHVEARGWRSALDRVVELGARPGIALSPGTPAVLPPDLPDGTAVLVMAIVPGTAGAAFRPQTLDRLDRLAHPELGVDGGITPELARSCAAHGATWVVSGGSLCAAPDPRAWLDSVG</sequence>
<protein>
    <recommendedName>
        <fullName evidence="5">Ribulose-phosphate 3-epimerase</fullName>
    </recommendedName>
</protein>
<dbReference type="InterPro" id="IPR013785">
    <property type="entry name" value="Aldolase_TIM"/>
</dbReference>
<accession>A0A7X6QYH5</accession>
<dbReference type="AlphaFoldDB" id="A0A7X6QYH5"/>
<evidence type="ECO:0008006" key="5">
    <source>
        <dbReference type="Google" id="ProtNLM"/>
    </source>
</evidence>
<dbReference type="InterPro" id="IPR011060">
    <property type="entry name" value="RibuloseP-bd_barrel"/>
</dbReference>
<name>A0A7X6QYH5_9CELL</name>
<dbReference type="GO" id="GO:0005975">
    <property type="term" value="P:carbohydrate metabolic process"/>
    <property type="evidence" value="ECO:0007669"/>
    <property type="project" value="InterPro"/>
</dbReference>
<evidence type="ECO:0000313" key="4">
    <source>
        <dbReference type="Proteomes" id="UP000581206"/>
    </source>
</evidence>
<evidence type="ECO:0000313" key="3">
    <source>
        <dbReference type="EMBL" id="NKY22149.1"/>
    </source>
</evidence>
<organism evidence="3 4">
    <name type="scientific">Cellulomonas denverensis</name>
    <dbReference type="NCBI Taxonomy" id="264297"/>
    <lineage>
        <taxon>Bacteria</taxon>
        <taxon>Bacillati</taxon>
        <taxon>Actinomycetota</taxon>
        <taxon>Actinomycetes</taxon>
        <taxon>Micrococcales</taxon>
        <taxon>Cellulomonadaceae</taxon>
        <taxon>Cellulomonas</taxon>
    </lineage>
</organism>
<dbReference type="SUPFAM" id="SSF51366">
    <property type="entry name" value="Ribulose-phoshate binding barrel"/>
    <property type="match status" value="1"/>
</dbReference>
<reference evidence="3 4" key="1">
    <citation type="submission" date="2020-04" db="EMBL/GenBank/DDBJ databases">
        <title>MicrobeNet Type strains.</title>
        <authorList>
            <person name="Nicholson A.C."/>
        </authorList>
    </citation>
    <scope>NUCLEOTIDE SEQUENCE [LARGE SCALE GENOMIC DNA]</scope>
    <source>
        <strain evidence="3 4">ATCC BAA-788</strain>
    </source>
</reference>
<dbReference type="Gene3D" id="3.20.20.70">
    <property type="entry name" value="Aldolase class I"/>
    <property type="match status" value="1"/>
</dbReference>
<dbReference type="EMBL" id="JAAXOX010000002">
    <property type="protein sequence ID" value="NKY22149.1"/>
    <property type="molecule type" value="Genomic_DNA"/>
</dbReference>
<dbReference type="RefSeq" id="WP_168629252.1">
    <property type="nucleotide sequence ID" value="NZ_BONL01000015.1"/>
</dbReference>
<evidence type="ECO:0000256" key="1">
    <source>
        <dbReference type="ARBA" id="ARBA00022723"/>
    </source>
</evidence>
<evidence type="ECO:0000256" key="2">
    <source>
        <dbReference type="ARBA" id="ARBA00023235"/>
    </source>
</evidence>
<keyword evidence="4" id="KW-1185">Reference proteome</keyword>
<keyword evidence="2" id="KW-0413">Isomerase</keyword>
<gene>
    <name evidence="3" type="ORF">HGA03_05650</name>
</gene>
<dbReference type="GO" id="GO:0046872">
    <property type="term" value="F:metal ion binding"/>
    <property type="evidence" value="ECO:0007669"/>
    <property type="project" value="UniProtKB-KW"/>
</dbReference>
<keyword evidence="1" id="KW-0479">Metal-binding</keyword>